<dbReference type="SMART" id="SM00448">
    <property type="entry name" value="REC"/>
    <property type="match status" value="1"/>
</dbReference>
<dbReference type="Gene3D" id="2.30.30.40">
    <property type="entry name" value="SH3 Domains"/>
    <property type="match status" value="1"/>
</dbReference>
<evidence type="ECO:0000256" key="7">
    <source>
        <dbReference type="PROSITE-ProRule" id="PRU00110"/>
    </source>
</evidence>
<keyword evidence="5" id="KW-0418">Kinase</keyword>
<dbReference type="SUPFAM" id="SSF55874">
    <property type="entry name" value="ATPase domain of HSP90 chaperone/DNA topoisomerase II/histidine kinase"/>
    <property type="match status" value="1"/>
</dbReference>
<evidence type="ECO:0000256" key="6">
    <source>
        <dbReference type="ARBA" id="ARBA00023012"/>
    </source>
</evidence>
<dbReference type="RefSeq" id="WP_124143461.1">
    <property type="nucleotide sequence ID" value="NZ_CAWOKI010000346.1"/>
</dbReference>
<proteinExistence type="predicted"/>
<dbReference type="OrthoDB" id="2079555at2"/>
<dbReference type="EC" id="2.7.13.3" evidence="2"/>
<dbReference type="InterPro" id="IPR051315">
    <property type="entry name" value="Bact_Chemotaxis_CheA"/>
</dbReference>
<dbReference type="InterPro" id="IPR011006">
    <property type="entry name" value="CheY-like_superfamily"/>
</dbReference>
<dbReference type="SMART" id="SM00073">
    <property type="entry name" value="HPT"/>
    <property type="match status" value="1"/>
</dbReference>
<evidence type="ECO:0000256" key="5">
    <source>
        <dbReference type="ARBA" id="ARBA00022777"/>
    </source>
</evidence>
<dbReference type="PANTHER" id="PTHR43395">
    <property type="entry name" value="SENSOR HISTIDINE KINASE CHEA"/>
    <property type="match status" value="1"/>
</dbReference>
<dbReference type="FunFam" id="3.30.565.10:FF:000016">
    <property type="entry name" value="Chemotaxis protein CheA, putative"/>
    <property type="match status" value="1"/>
</dbReference>
<dbReference type="InterPro" id="IPR008207">
    <property type="entry name" value="Sig_transdc_His_kin_Hpt_dom"/>
</dbReference>
<gene>
    <name evidence="14" type="ORF">D5R40_11400</name>
</gene>
<evidence type="ECO:0000256" key="3">
    <source>
        <dbReference type="ARBA" id="ARBA00022553"/>
    </source>
</evidence>
<evidence type="ECO:0000313" key="15">
    <source>
        <dbReference type="Proteomes" id="UP000269154"/>
    </source>
</evidence>
<dbReference type="Proteomes" id="UP000269154">
    <property type="component" value="Unassembled WGS sequence"/>
</dbReference>
<evidence type="ECO:0000259" key="10">
    <source>
        <dbReference type="PROSITE" id="PS50109"/>
    </source>
</evidence>
<dbReference type="SMART" id="SM00387">
    <property type="entry name" value="HATPase_c"/>
    <property type="match status" value="1"/>
</dbReference>
<dbReference type="SUPFAM" id="SSF52172">
    <property type="entry name" value="CheY-like"/>
    <property type="match status" value="1"/>
</dbReference>
<dbReference type="SMART" id="SM01231">
    <property type="entry name" value="H-kinase_dim"/>
    <property type="match status" value="1"/>
</dbReference>
<dbReference type="Pfam" id="PF00072">
    <property type="entry name" value="Response_reg"/>
    <property type="match status" value="1"/>
</dbReference>
<dbReference type="SMART" id="SM00260">
    <property type="entry name" value="CheW"/>
    <property type="match status" value="1"/>
</dbReference>
<dbReference type="InterPro" id="IPR036061">
    <property type="entry name" value="CheW-like_dom_sf"/>
</dbReference>
<dbReference type="InterPro" id="IPR005467">
    <property type="entry name" value="His_kinase_dom"/>
</dbReference>
<keyword evidence="15" id="KW-1185">Reference proteome</keyword>
<dbReference type="InterPro" id="IPR004105">
    <property type="entry name" value="CheA-like_dim"/>
</dbReference>
<dbReference type="GO" id="GO:0006935">
    <property type="term" value="P:chemotaxis"/>
    <property type="evidence" value="ECO:0007669"/>
    <property type="project" value="InterPro"/>
</dbReference>
<dbReference type="Gene3D" id="1.20.120.160">
    <property type="entry name" value="HPT domain"/>
    <property type="match status" value="1"/>
</dbReference>
<dbReference type="Gene3D" id="3.40.50.2300">
    <property type="match status" value="1"/>
</dbReference>
<evidence type="ECO:0000256" key="8">
    <source>
        <dbReference type="PROSITE-ProRule" id="PRU00169"/>
    </source>
</evidence>
<dbReference type="PROSITE" id="PS50109">
    <property type="entry name" value="HIS_KIN"/>
    <property type="match status" value="1"/>
</dbReference>
<reference evidence="14 15" key="1">
    <citation type="journal article" date="2018" name="ACS Chem. Biol.">
        <title>Ketoreductase domain dysfunction expands chemodiversity: malyngamide biosynthesis in the cyanobacterium Okeania hirsuta.</title>
        <authorList>
            <person name="Moss N.A."/>
            <person name="Leao T."/>
            <person name="Rankin M."/>
            <person name="McCullough T.M."/>
            <person name="Qu P."/>
            <person name="Korobeynikov A."/>
            <person name="Smith J.L."/>
            <person name="Gerwick L."/>
            <person name="Gerwick W.H."/>
        </authorList>
    </citation>
    <scope>NUCLEOTIDE SEQUENCE [LARGE SCALE GENOMIC DNA]</scope>
    <source>
        <strain evidence="14 15">PAB10Feb10-1</strain>
    </source>
</reference>
<feature type="domain" description="CheW-like" evidence="12">
    <location>
        <begin position="1155"/>
        <end position="1303"/>
    </location>
</feature>
<dbReference type="Gene3D" id="1.10.287.560">
    <property type="entry name" value="Histidine kinase CheA-like, homodimeric domain"/>
    <property type="match status" value="1"/>
</dbReference>
<dbReference type="InterPro" id="IPR036890">
    <property type="entry name" value="HATPase_C_sf"/>
</dbReference>
<dbReference type="Pfam" id="PF01584">
    <property type="entry name" value="CheW"/>
    <property type="match status" value="1"/>
</dbReference>
<dbReference type="CDD" id="cd00088">
    <property type="entry name" value="HPT"/>
    <property type="match status" value="1"/>
</dbReference>
<evidence type="ECO:0000259" key="11">
    <source>
        <dbReference type="PROSITE" id="PS50110"/>
    </source>
</evidence>
<dbReference type="GO" id="GO:0005737">
    <property type="term" value="C:cytoplasm"/>
    <property type="evidence" value="ECO:0007669"/>
    <property type="project" value="InterPro"/>
</dbReference>
<dbReference type="SUPFAM" id="SSF47226">
    <property type="entry name" value="Histidine-containing phosphotransfer domain, HPT domain"/>
    <property type="match status" value="1"/>
</dbReference>
<keyword evidence="6" id="KW-0902">Two-component regulatory system</keyword>
<organism evidence="14 15">
    <name type="scientific">Okeania hirsuta</name>
    <dbReference type="NCBI Taxonomy" id="1458930"/>
    <lineage>
        <taxon>Bacteria</taxon>
        <taxon>Bacillati</taxon>
        <taxon>Cyanobacteriota</taxon>
        <taxon>Cyanophyceae</taxon>
        <taxon>Oscillatoriophycideae</taxon>
        <taxon>Oscillatoriales</taxon>
        <taxon>Microcoleaceae</taxon>
        <taxon>Okeania</taxon>
    </lineage>
</organism>
<dbReference type="Pfam" id="PF01627">
    <property type="entry name" value="Hpt"/>
    <property type="match status" value="1"/>
</dbReference>
<feature type="domain" description="Response regulatory" evidence="11">
    <location>
        <begin position="1332"/>
        <end position="1449"/>
    </location>
</feature>
<evidence type="ECO:0000313" key="14">
    <source>
        <dbReference type="EMBL" id="RQH44656.1"/>
    </source>
</evidence>
<dbReference type="SUPFAM" id="SSF47384">
    <property type="entry name" value="Homodimeric domain of signal transducing histidine kinase"/>
    <property type="match status" value="1"/>
</dbReference>
<dbReference type="InterPro" id="IPR036097">
    <property type="entry name" value="HisK_dim/P_sf"/>
</dbReference>
<dbReference type="PROSITE" id="PS50110">
    <property type="entry name" value="RESPONSE_REGULATORY"/>
    <property type="match status" value="1"/>
</dbReference>
<dbReference type="InterPro" id="IPR037006">
    <property type="entry name" value="CheA-like_homodim_sf"/>
</dbReference>
<keyword evidence="4" id="KW-0808">Transferase</keyword>
<evidence type="ECO:0000259" key="12">
    <source>
        <dbReference type="PROSITE" id="PS50851"/>
    </source>
</evidence>
<dbReference type="InterPro" id="IPR001789">
    <property type="entry name" value="Sig_transdc_resp-reg_receiver"/>
</dbReference>
<feature type="region of interest" description="Disordered" evidence="9">
    <location>
        <begin position="787"/>
        <end position="811"/>
    </location>
</feature>
<evidence type="ECO:0000256" key="9">
    <source>
        <dbReference type="SAM" id="MobiDB-lite"/>
    </source>
</evidence>
<dbReference type="PROSITE" id="PS50894">
    <property type="entry name" value="HPT"/>
    <property type="match status" value="1"/>
</dbReference>
<evidence type="ECO:0000256" key="4">
    <source>
        <dbReference type="ARBA" id="ARBA00022679"/>
    </source>
</evidence>
<feature type="modified residue" description="4-aspartylphosphate" evidence="8">
    <location>
        <position position="1382"/>
    </location>
</feature>
<dbReference type="GO" id="GO:0000155">
    <property type="term" value="F:phosphorelay sensor kinase activity"/>
    <property type="evidence" value="ECO:0007669"/>
    <property type="project" value="InterPro"/>
</dbReference>
<dbReference type="EMBL" id="RCBY01000051">
    <property type="protein sequence ID" value="RQH44656.1"/>
    <property type="molecule type" value="Genomic_DNA"/>
</dbReference>
<accession>A0A3N6PF25</accession>
<name>A0A3N6PF25_9CYAN</name>
<dbReference type="Pfam" id="PF02895">
    <property type="entry name" value="H-kinase_dim"/>
    <property type="match status" value="1"/>
</dbReference>
<dbReference type="PRINTS" id="PR00344">
    <property type="entry name" value="BCTRLSENSOR"/>
</dbReference>
<protein>
    <recommendedName>
        <fullName evidence="2">histidine kinase</fullName>
        <ecNumber evidence="2">2.7.13.3</ecNumber>
    </recommendedName>
</protein>
<dbReference type="SUPFAM" id="SSF50341">
    <property type="entry name" value="CheW-like"/>
    <property type="match status" value="1"/>
</dbReference>
<comment type="catalytic activity">
    <reaction evidence="1">
        <text>ATP + protein L-histidine = ADP + protein N-phospho-L-histidine.</text>
        <dbReference type="EC" id="2.7.13.3"/>
    </reaction>
</comment>
<evidence type="ECO:0000256" key="2">
    <source>
        <dbReference type="ARBA" id="ARBA00012438"/>
    </source>
</evidence>
<dbReference type="InterPro" id="IPR002545">
    <property type="entry name" value="CheW-lke_dom"/>
</dbReference>
<keyword evidence="3 8" id="KW-0597">Phosphoprotein</keyword>
<feature type="domain" description="HPt" evidence="13">
    <location>
        <begin position="2"/>
        <end position="106"/>
    </location>
</feature>
<feature type="modified residue" description="Phosphohistidine" evidence="7">
    <location>
        <position position="49"/>
    </location>
</feature>
<sequence length="1463" mass="165303">MQTEQTQKIMGYFIEEAKDHFNTIEHGILNLPNTIADRELLNELFRAAHSVKGGAAMLEINSVRNIAHRLEDSFKILRETSIKVDNKLESLYLSVLDTLQDLLEQLSNSGLTEKEEKTKLEKLEPVFQELEEHLDDLAGETHGITIGKIPELNVDKQSFFMAEVSEKMREMLLLFKQNDDASTRNKLKNICDFLAGQGRQEHVSSNWLKLIEAIKKAIANTENTYYTLAHNIIKNLKQAQELIRDNREQEIVIDENLKTLTKNAEYINKNIGEIDMLNETKNQQNQTNINERINNKNDILTQKKESINDWFNSLEARDIDNNNYDLIGDKQEVRQGPEVGVTELNSLADLFEGETPELDSSWEEEEILDKGNVEGGELKISEIERDDSGDLSDLLFDVNEVVQSSKIKNHNEFKFLTPVDEDLSDLFSKSTEKTLQNQSNVNKQNTNLKLDNSKAKQTEDLDDLFNAINQGDLAALEDVKNSENDRDLQVDLPKNNLQKNIKSISKKINQKYQVDEDFSDLLGIQDEGKKIKNDVKVENNQSQIQTKNDLNSKVADLEALFEDLDTVNEQQENQIESDDLTSSFSKGFDREDVDLSDSQKSINVEQINWEDDNNDLNSLFDDPNLDFINLDSNESLDNLIESDNEPQENSEISVNIEDLWPTVENHETVDETVDLNKLLEDVVSETTSLESEKNQQLTAKNQIESEEYEFIELEAILNGEKLDNNYNIFVQLEKLLNGTEINSKLKSNIAVVEKTPPIHKAASITKKLPEEDPFSDLDKLLETPNIDTYKSSGVSTTNTPRRNRRPPEQTVKVPAKQLDNLSNLVGELVVNRNSLEQGQERMRQFLDNLLHQVMLLSDAGQRMHDLYEKTLLERAIWDNRQGHHSTTTVPESTVVKVAQKGFKDSLDLDRVENFTPFHLLAQETIEYIVRVRESSSDIEFLVDDAEKVTRILRQVTTQLQEGLNKARMIPFSQTVQLLPRAVRDISMECGKEVNLQVEGKETLIDKMIQDKLSDPMKHLINNAITHGVETPQQRLAAGKSRQGKITIRAFHQGNQTVISVADNGAGINAEKVKKKAIEKGLITQQQAKGMSNIDVYDLLFHPGFSTKDKADNFSGRGVGLDVVKTNLTEIRGTISIDSTIGKGTIFTIRLPLTLSISKALCCISDRSWIAFPMDGVEDMIKVSKEEVKAEENGQYYIEWRGSKLPFRHLRELLVYNRHLRRGNVYGINAEEDMISIVVLRSASAGIFLAVQVDQVLEQQKEIVIKQLEGPIPKPIGIAGATVLGDGNIVAIADVIELINLATGRLRRDEGNMWSSSEEDEASLPVQQKSELTVLIVDDSITVRELLSMTFSKAGYRVEQARDGKDAWEKMRAGLPCDLVFCDIEMPRMDGFELLSRMQKDSHLNTLPVAMLTSRGAKKHMEMAFELGAKGYFTKPYIEDKLLEGAVSILEGKAVGDILSGGGY</sequence>
<dbReference type="CDD" id="cd16916">
    <property type="entry name" value="HATPase_CheA-like"/>
    <property type="match status" value="1"/>
</dbReference>
<dbReference type="Gene3D" id="3.30.565.10">
    <property type="entry name" value="Histidine kinase-like ATPase, C-terminal domain"/>
    <property type="match status" value="1"/>
</dbReference>
<feature type="domain" description="Histidine kinase" evidence="10">
    <location>
        <begin position="939"/>
        <end position="1154"/>
    </location>
</feature>
<evidence type="ECO:0000256" key="1">
    <source>
        <dbReference type="ARBA" id="ARBA00000085"/>
    </source>
</evidence>
<dbReference type="PROSITE" id="PS50851">
    <property type="entry name" value="CHEW"/>
    <property type="match status" value="1"/>
</dbReference>
<dbReference type="InterPro" id="IPR036641">
    <property type="entry name" value="HPT_dom_sf"/>
</dbReference>
<dbReference type="PANTHER" id="PTHR43395:SF1">
    <property type="entry name" value="CHEMOTAXIS PROTEIN CHEA"/>
    <property type="match status" value="1"/>
</dbReference>
<dbReference type="InterPro" id="IPR003594">
    <property type="entry name" value="HATPase_dom"/>
</dbReference>
<dbReference type="Pfam" id="PF02518">
    <property type="entry name" value="HATPase_c"/>
    <property type="match status" value="1"/>
</dbReference>
<dbReference type="InterPro" id="IPR004358">
    <property type="entry name" value="Sig_transdc_His_kin-like_C"/>
</dbReference>
<comment type="caution">
    <text evidence="14">The sequence shown here is derived from an EMBL/GenBank/DDBJ whole genome shotgun (WGS) entry which is preliminary data.</text>
</comment>
<evidence type="ECO:0000259" key="13">
    <source>
        <dbReference type="PROSITE" id="PS50894"/>
    </source>
</evidence>